<accession>A0A9D1Y0I7</accession>
<comment type="subcellular location">
    <subcellularLocation>
        <location evidence="1 10">Cytoplasm</location>
    </subcellularLocation>
</comment>
<evidence type="ECO:0000256" key="8">
    <source>
        <dbReference type="ARBA" id="ARBA00022932"/>
    </source>
</evidence>
<dbReference type="InterPro" id="IPR022634">
    <property type="entry name" value="DNA_polIII_beta_N"/>
</dbReference>
<dbReference type="GO" id="GO:0008408">
    <property type="term" value="F:3'-5' exonuclease activity"/>
    <property type="evidence" value="ECO:0007669"/>
    <property type="project" value="InterPro"/>
</dbReference>
<dbReference type="SUPFAM" id="SSF55979">
    <property type="entry name" value="DNA clamp"/>
    <property type="match status" value="3"/>
</dbReference>
<gene>
    <name evidence="14" type="primary">dnaN</name>
    <name evidence="14" type="ORF">H9846_03485</name>
</gene>
<evidence type="ECO:0000259" key="11">
    <source>
        <dbReference type="Pfam" id="PF00712"/>
    </source>
</evidence>
<comment type="similarity">
    <text evidence="2 10">Belongs to the beta sliding clamp family.</text>
</comment>
<dbReference type="Pfam" id="PF02768">
    <property type="entry name" value="DNA_pol3_beta_3"/>
    <property type="match status" value="1"/>
</dbReference>
<dbReference type="Proteomes" id="UP000886751">
    <property type="component" value="Unassembled WGS sequence"/>
</dbReference>
<name>A0A9D1Y0I7_9FIRM</name>
<dbReference type="Pfam" id="PF00712">
    <property type="entry name" value="DNA_pol3_beta"/>
    <property type="match status" value="1"/>
</dbReference>
<dbReference type="Gene3D" id="3.70.10.10">
    <property type="match status" value="1"/>
</dbReference>
<dbReference type="SMART" id="SM00480">
    <property type="entry name" value="POL3Bc"/>
    <property type="match status" value="1"/>
</dbReference>
<dbReference type="EMBL" id="DXEI01000055">
    <property type="protein sequence ID" value="HIX94502.1"/>
    <property type="molecule type" value="Genomic_DNA"/>
</dbReference>
<dbReference type="GO" id="GO:0009360">
    <property type="term" value="C:DNA polymerase III complex"/>
    <property type="evidence" value="ECO:0007669"/>
    <property type="project" value="InterPro"/>
</dbReference>
<dbReference type="InterPro" id="IPR022635">
    <property type="entry name" value="DNA_polIII_beta_C"/>
</dbReference>
<dbReference type="PIRSF" id="PIRSF000804">
    <property type="entry name" value="DNA_pol_III_b"/>
    <property type="match status" value="1"/>
</dbReference>
<keyword evidence="4 10" id="KW-0963">Cytoplasm</keyword>
<dbReference type="PANTHER" id="PTHR30478">
    <property type="entry name" value="DNA POLYMERASE III SUBUNIT BETA"/>
    <property type="match status" value="1"/>
</dbReference>
<evidence type="ECO:0000256" key="5">
    <source>
        <dbReference type="ARBA" id="ARBA00022679"/>
    </source>
</evidence>
<proteinExistence type="inferred from homology"/>
<evidence type="ECO:0000256" key="4">
    <source>
        <dbReference type="ARBA" id="ARBA00022490"/>
    </source>
</evidence>
<evidence type="ECO:0000313" key="14">
    <source>
        <dbReference type="EMBL" id="HIX94502.1"/>
    </source>
</evidence>
<evidence type="ECO:0000256" key="2">
    <source>
        <dbReference type="ARBA" id="ARBA00010752"/>
    </source>
</evidence>
<dbReference type="CDD" id="cd00140">
    <property type="entry name" value="beta_clamp"/>
    <property type="match status" value="1"/>
</dbReference>
<dbReference type="GO" id="GO:0006271">
    <property type="term" value="P:DNA strand elongation involved in DNA replication"/>
    <property type="evidence" value="ECO:0007669"/>
    <property type="project" value="TreeGrafter"/>
</dbReference>
<feature type="domain" description="DNA polymerase III beta sliding clamp central" evidence="12">
    <location>
        <begin position="128"/>
        <end position="239"/>
    </location>
</feature>
<reference evidence="14" key="2">
    <citation type="submission" date="2021-04" db="EMBL/GenBank/DDBJ databases">
        <authorList>
            <person name="Gilroy R."/>
        </authorList>
    </citation>
    <scope>NUCLEOTIDE SEQUENCE</scope>
    <source>
        <strain evidence="14">ChiHecec2B26-7398</strain>
    </source>
</reference>
<dbReference type="GO" id="GO:0003677">
    <property type="term" value="F:DNA binding"/>
    <property type="evidence" value="ECO:0007669"/>
    <property type="project" value="UniProtKB-UniRule"/>
</dbReference>
<protein>
    <recommendedName>
        <fullName evidence="3 10">Beta sliding clamp</fullName>
    </recommendedName>
</protein>
<organism evidence="14 15">
    <name type="scientific">Candidatus Gemmiger excrementipullorum</name>
    <dbReference type="NCBI Taxonomy" id="2838610"/>
    <lineage>
        <taxon>Bacteria</taxon>
        <taxon>Bacillati</taxon>
        <taxon>Bacillota</taxon>
        <taxon>Clostridia</taxon>
        <taxon>Eubacteriales</taxon>
        <taxon>Gemmiger</taxon>
    </lineage>
</organism>
<feature type="domain" description="DNA polymerase III beta sliding clamp N-terminal" evidence="11">
    <location>
        <begin position="1"/>
        <end position="119"/>
    </location>
</feature>
<comment type="function">
    <text evidence="10">Confers DNA tethering and processivity to DNA polymerases and other proteins. Acts as a clamp, forming a ring around DNA (a reaction catalyzed by the clamp-loading complex) which diffuses in an ATP-independent manner freely and bidirectionally along dsDNA. Initially characterized for its ability to contact the catalytic subunit of DNA polymerase III (Pol III), a complex, multichain enzyme responsible for most of the replicative synthesis in bacteria; Pol III exhibits 3'-5' exonuclease proofreading activity. The beta chain is required for initiation of replication as well as for processivity of DNA replication.</text>
</comment>
<evidence type="ECO:0000256" key="7">
    <source>
        <dbReference type="ARBA" id="ARBA00022705"/>
    </source>
</evidence>
<keyword evidence="9" id="KW-0238">DNA-binding</keyword>
<dbReference type="GO" id="GO:0005737">
    <property type="term" value="C:cytoplasm"/>
    <property type="evidence" value="ECO:0007669"/>
    <property type="project" value="UniProtKB-SubCell"/>
</dbReference>
<dbReference type="PANTHER" id="PTHR30478:SF0">
    <property type="entry name" value="BETA SLIDING CLAMP"/>
    <property type="match status" value="1"/>
</dbReference>
<dbReference type="AlphaFoldDB" id="A0A9D1Y0I7"/>
<feature type="domain" description="DNA polymerase III beta sliding clamp C-terminal" evidence="13">
    <location>
        <begin position="245"/>
        <end position="364"/>
    </location>
</feature>
<evidence type="ECO:0000256" key="1">
    <source>
        <dbReference type="ARBA" id="ARBA00004496"/>
    </source>
</evidence>
<keyword evidence="5 10" id="KW-0808">Transferase</keyword>
<dbReference type="NCBIfam" id="TIGR00663">
    <property type="entry name" value="dnan"/>
    <property type="match status" value="1"/>
</dbReference>
<keyword evidence="7 10" id="KW-0235">DNA replication</keyword>
<dbReference type="InterPro" id="IPR046938">
    <property type="entry name" value="DNA_clamp_sf"/>
</dbReference>
<evidence type="ECO:0000313" key="15">
    <source>
        <dbReference type="Proteomes" id="UP000886751"/>
    </source>
</evidence>
<dbReference type="InterPro" id="IPR022637">
    <property type="entry name" value="DNA_polIII_beta_cen"/>
</dbReference>
<dbReference type="Gene3D" id="3.10.150.10">
    <property type="entry name" value="DNA Polymerase III, subunit A, domain 2"/>
    <property type="match status" value="1"/>
</dbReference>
<comment type="caution">
    <text evidence="14">The sequence shown here is derived from an EMBL/GenBank/DDBJ whole genome shotgun (WGS) entry which is preliminary data.</text>
</comment>
<evidence type="ECO:0000256" key="3">
    <source>
        <dbReference type="ARBA" id="ARBA00021035"/>
    </source>
</evidence>
<evidence type="ECO:0000256" key="9">
    <source>
        <dbReference type="ARBA" id="ARBA00023125"/>
    </source>
</evidence>
<reference evidence="14" key="1">
    <citation type="journal article" date="2021" name="PeerJ">
        <title>Extensive microbial diversity within the chicken gut microbiome revealed by metagenomics and culture.</title>
        <authorList>
            <person name="Gilroy R."/>
            <person name="Ravi A."/>
            <person name="Getino M."/>
            <person name="Pursley I."/>
            <person name="Horton D.L."/>
            <person name="Alikhan N.F."/>
            <person name="Baker D."/>
            <person name="Gharbi K."/>
            <person name="Hall N."/>
            <person name="Watson M."/>
            <person name="Adriaenssens E.M."/>
            <person name="Foster-Nyarko E."/>
            <person name="Jarju S."/>
            <person name="Secka A."/>
            <person name="Antonio M."/>
            <person name="Oren A."/>
            <person name="Chaudhuri R.R."/>
            <person name="La Ragione R."/>
            <person name="Hildebrand F."/>
            <person name="Pallen M.J."/>
        </authorList>
    </citation>
    <scope>NUCLEOTIDE SEQUENCE</scope>
    <source>
        <strain evidence="14">ChiHecec2B26-7398</strain>
    </source>
</reference>
<dbReference type="InterPro" id="IPR001001">
    <property type="entry name" value="DNA_polIII_beta"/>
</dbReference>
<evidence type="ECO:0000256" key="6">
    <source>
        <dbReference type="ARBA" id="ARBA00022695"/>
    </source>
</evidence>
<evidence type="ECO:0000259" key="12">
    <source>
        <dbReference type="Pfam" id="PF02767"/>
    </source>
</evidence>
<evidence type="ECO:0000259" key="13">
    <source>
        <dbReference type="Pfam" id="PF02768"/>
    </source>
</evidence>
<comment type="subunit">
    <text evidence="10">Forms a ring-shaped head-to-tail homodimer around DNA.</text>
</comment>
<evidence type="ECO:0000256" key="10">
    <source>
        <dbReference type="PIRNR" id="PIRNR000804"/>
    </source>
</evidence>
<sequence length="369" mass="41069">MKFECEKTLLASAIEGVSRAITNRSAIPVLEGVYLKAEGFNLTLTGYDMEMGITTTIECNVLVPGETVLEAKLLLSLVSRMPAGDVRIELTDDGQAVISGGVAEFEIPTLNASDYPSLPVTGADNTMTIPTSMMRELIEKTIYAVSQDDKKPAHTGELFVIEPGSLTIVALDGYRLAIIQRDVECTRDIRIIIPAKTLQELLKILGGPDDPVKIDANRRYVVFTTNGYTIMSRLIEGDFLNYEGVLPKEKKTRVTVDCRSFINTIERCSLIITERLKNPLRITFEEDKITVRCQTPLGKVVDELEPVAMTGDKVEIGFNNRYLLDALRYSKCERMVLEINGPLSPVKLLPEEGKDFIYLVLPVRFKNEV</sequence>
<dbReference type="Pfam" id="PF02767">
    <property type="entry name" value="DNA_pol3_beta_2"/>
    <property type="match status" value="1"/>
</dbReference>
<keyword evidence="6 10" id="KW-0548">Nucleotidyltransferase</keyword>
<dbReference type="GO" id="GO:0003887">
    <property type="term" value="F:DNA-directed DNA polymerase activity"/>
    <property type="evidence" value="ECO:0007669"/>
    <property type="project" value="UniProtKB-UniRule"/>
</dbReference>
<keyword evidence="8 10" id="KW-0239">DNA-directed DNA polymerase</keyword>